<protein>
    <submittedName>
        <fullName evidence="1">Uncharacterized protein</fullName>
    </submittedName>
</protein>
<organism evidence="1 2">
    <name type="scientific">Gossypium lobatum</name>
    <dbReference type="NCBI Taxonomy" id="34289"/>
    <lineage>
        <taxon>Eukaryota</taxon>
        <taxon>Viridiplantae</taxon>
        <taxon>Streptophyta</taxon>
        <taxon>Embryophyta</taxon>
        <taxon>Tracheophyta</taxon>
        <taxon>Spermatophyta</taxon>
        <taxon>Magnoliopsida</taxon>
        <taxon>eudicotyledons</taxon>
        <taxon>Gunneridae</taxon>
        <taxon>Pentapetalae</taxon>
        <taxon>rosids</taxon>
        <taxon>malvids</taxon>
        <taxon>Malvales</taxon>
        <taxon>Malvaceae</taxon>
        <taxon>Malvoideae</taxon>
        <taxon>Gossypium</taxon>
    </lineage>
</organism>
<proteinExistence type="predicted"/>
<evidence type="ECO:0000313" key="1">
    <source>
        <dbReference type="EMBL" id="MBA0557720.1"/>
    </source>
</evidence>
<dbReference type="AlphaFoldDB" id="A0A7J8LZB1"/>
<sequence>METKSFLVQNCRISSQSSFVRIIRI</sequence>
<accession>A0A7J8LZB1</accession>
<gene>
    <name evidence="1" type="ORF">Golob_014769</name>
</gene>
<dbReference type="Proteomes" id="UP000593572">
    <property type="component" value="Unassembled WGS sequence"/>
</dbReference>
<name>A0A7J8LZB1_9ROSI</name>
<comment type="caution">
    <text evidence="1">The sequence shown here is derived from an EMBL/GenBank/DDBJ whole genome shotgun (WGS) entry which is preliminary data.</text>
</comment>
<dbReference type="EMBL" id="JABEZX010000006">
    <property type="protein sequence ID" value="MBA0557720.1"/>
    <property type="molecule type" value="Genomic_DNA"/>
</dbReference>
<evidence type="ECO:0000313" key="2">
    <source>
        <dbReference type="Proteomes" id="UP000593572"/>
    </source>
</evidence>
<reference evidence="1 2" key="1">
    <citation type="journal article" date="2019" name="Genome Biol. Evol.">
        <title>Insights into the evolution of the New World diploid cottons (Gossypium, subgenus Houzingenia) based on genome sequencing.</title>
        <authorList>
            <person name="Grover C.E."/>
            <person name="Arick M.A. 2nd"/>
            <person name="Thrash A."/>
            <person name="Conover J.L."/>
            <person name="Sanders W.S."/>
            <person name="Peterson D.G."/>
            <person name="Frelichowski J.E."/>
            <person name="Scheffler J.A."/>
            <person name="Scheffler B.E."/>
            <person name="Wendel J.F."/>
        </authorList>
    </citation>
    <scope>NUCLEOTIDE SEQUENCE [LARGE SCALE GENOMIC DNA]</scope>
    <source>
        <strain evidence="1">157</strain>
        <tissue evidence="1">Leaf</tissue>
    </source>
</reference>
<keyword evidence="2" id="KW-1185">Reference proteome</keyword>